<evidence type="ECO:0000313" key="2">
    <source>
        <dbReference type="Proteomes" id="UP001408594"/>
    </source>
</evidence>
<dbReference type="InterPro" id="IPR010775">
    <property type="entry name" value="DUF1365"/>
</dbReference>
<proteinExistence type="predicted"/>
<comment type="caution">
    <text evidence="1">The sequence shown here is derived from an EMBL/GenBank/DDBJ whole genome shotgun (WGS) entry which is preliminary data.</text>
</comment>
<keyword evidence="2" id="KW-1185">Reference proteome</keyword>
<gene>
    <name evidence="1" type="ORF">Maes01_01038</name>
</gene>
<dbReference type="EMBL" id="BAABRT010000006">
    <property type="protein sequence ID" value="GAA5524481.1"/>
    <property type="molecule type" value="Genomic_DNA"/>
</dbReference>
<organism evidence="1 2">
    <name type="scientific">Microbulbifer aestuariivivens</name>
    <dbReference type="NCBI Taxonomy" id="1908308"/>
    <lineage>
        <taxon>Bacteria</taxon>
        <taxon>Pseudomonadati</taxon>
        <taxon>Pseudomonadota</taxon>
        <taxon>Gammaproteobacteria</taxon>
        <taxon>Cellvibrionales</taxon>
        <taxon>Microbulbiferaceae</taxon>
        <taxon>Microbulbifer</taxon>
    </lineage>
</organism>
<sequence length="257" mass="30347">MESAIYSGLVRHRRFSPREHQFQYHVFMMYLDLAELEQVVSKSRFWSAGKWAPARFCREDFMGDPAVPLDEAVRSRIAEVGGERPLGPIRLLANWRYFGYNMNPISTYYCFDSKGEEVRWILLDVHNTPWNERHTYVLDCREMNGVQKAAFSKDFHVSPFMPMDQVYRWRSVTPGERLTVHLQNFDKKQCVFDATMSLTRQEISTANLNKILIRYPLMTVKVIIAIYWQAFRLWLKRVPIFTHQVAVVRADAGENRR</sequence>
<accession>A0ABP9WPX1</accession>
<evidence type="ECO:0000313" key="1">
    <source>
        <dbReference type="EMBL" id="GAA5524481.1"/>
    </source>
</evidence>
<dbReference type="Proteomes" id="UP001408594">
    <property type="component" value="Unassembled WGS sequence"/>
</dbReference>
<evidence type="ECO:0008006" key="3">
    <source>
        <dbReference type="Google" id="ProtNLM"/>
    </source>
</evidence>
<dbReference type="PANTHER" id="PTHR33973:SF4">
    <property type="entry name" value="OS07G0153300 PROTEIN"/>
    <property type="match status" value="1"/>
</dbReference>
<dbReference type="PANTHER" id="PTHR33973">
    <property type="entry name" value="OS07G0153300 PROTEIN"/>
    <property type="match status" value="1"/>
</dbReference>
<protein>
    <recommendedName>
        <fullName evidence="3">DUF1365 domain-containing protein</fullName>
    </recommendedName>
</protein>
<dbReference type="RefSeq" id="WP_345549480.1">
    <property type="nucleotide sequence ID" value="NZ_BAABRT010000006.1"/>
</dbReference>
<dbReference type="Pfam" id="PF07103">
    <property type="entry name" value="DUF1365"/>
    <property type="match status" value="1"/>
</dbReference>
<name>A0ABP9WPX1_9GAMM</name>
<reference evidence="1 2" key="1">
    <citation type="submission" date="2024-02" db="EMBL/GenBank/DDBJ databases">
        <title>Microbulbifer aestuariivivens NBRC 112533.</title>
        <authorList>
            <person name="Ichikawa N."/>
            <person name="Katano-Makiyama Y."/>
            <person name="Hidaka K."/>
        </authorList>
    </citation>
    <scope>NUCLEOTIDE SEQUENCE [LARGE SCALE GENOMIC DNA]</scope>
    <source>
        <strain evidence="1 2">NBRC 112533</strain>
    </source>
</reference>